<comment type="caution">
    <text evidence="2">The sequence shown here is derived from an EMBL/GenBank/DDBJ whole genome shotgun (WGS) entry which is preliminary data.</text>
</comment>
<name>A0ABP9S942_9ACTN</name>
<dbReference type="SMART" id="SM00347">
    <property type="entry name" value="HTH_MARR"/>
    <property type="match status" value="1"/>
</dbReference>
<organism evidence="2 3">
    <name type="scientific">Rugosimonospora acidiphila</name>
    <dbReference type="NCBI Taxonomy" id="556531"/>
    <lineage>
        <taxon>Bacteria</taxon>
        <taxon>Bacillati</taxon>
        <taxon>Actinomycetota</taxon>
        <taxon>Actinomycetes</taxon>
        <taxon>Micromonosporales</taxon>
        <taxon>Micromonosporaceae</taxon>
        <taxon>Rugosimonospora</taxon>
    </lineage>
</organism>
<dbReference type="Pfam" id="PF12802">
    <property type="entry name" value="MarR_2"/>
    <property type="match status" value="1"/>
</dbReference>
<dbReference type="InterPro" id="IPR000835">
    <property type="entry name" value="HTH_MarR-typ"/>
</dbReference>
<accession>A0ABP9S942</accession>
<gene>
    <name evidence="2" type="ORF">GCM10023322_51690</name>
</gene>
<feature type="domain" description="HTH marR-type" evidence="1">
    <location>
        <begin position="6"/>
        <end position="138"/>
    </location>
</feature>
<keyword evidence="3" id="KW-1185">Reference proteome</keyword>
<dbReference type="PRINTS" id="PR00598">
    <property type="entry name" value="HTHMARR"/>
</dbReference>
<proteinExistence type="predicted"/>
<dbReference type="PANTHER" id="PTHR33164">
    <property type="entry name" value="TRANSCRIPTIONAL REGULATOR, MARR FAMILY"/>
    <property type="match status" value="1"/>
</dbReference>
<dbReference type="InterPro" id="IPR039422">
    <property type="entry name" value="MarR/SlyA-like"/>
</dbReference>
<dbReference type="EMBL" id="BAABJQ010000017">
    <property type="protein sequence ID" value="GAA5192325.1"/>
    <property type="molecule type" value="Genomic_DNA"/>
</dbReference>
<protein>
    <recommendedName>
        <fullName evidence="1">HTH marR-type domain-containing protein</fullName>
    </recommendedName>
</protein>
<dbReference type="RefSeq" id="WP_345633819.1">
    <property type="nucleotide sequence ID" value="NZ_BAABJQ010000017.1"/>
</dbReference>
<dbReference type="Gene3D" id="1.10.10.10">
    <property type="entry name" value="Winged helix-like DNA-binding domain superfamily/Winged helix DNA-binding domain"/>
    <property type="match status" value="1"/>
</dbReference>
<evidence type="ECO:0000313" key="2">
    <source>
        <dbReference type="EMBL" id="GAA5192325.1"/>
    </source>
</evidence>
<sequence length="146" mass="16414">MTHRLSDRVVWLVGRVSLHAQRLVQDQLATGPHRKQHYGILASLADRGPAVQAQLADRLQLDRSDLVSFLDELEAARYVVRRGDPDDRRRKIVAITPRGQKLLRELDLLVYSADDQLLAALSPDERVTLARLLARVLPDADRPDAG</sequence>
<evidence type="ECO:0000259" key="1">
    <source>
        <dbReference type="PROSITE" id="PS50995"/>
    </source>
</evidence>
<dbReference type="InterPro" id="IPR036390">
    <property type="entry name" value="WH_DNA-bd_sf"/>
</dbReference>
<dbReference type="PROSITE" id="PS50995">
    <property type="entry name" value="HTH_MARR_2"/>
    <property type="match status" value="1"/>
</dbReference>
<evidence type="ECO:0000313" key="3">
    <source>
        <dbReference type="Proteomes" id="UP001501570"/>
    </source>
</evidence>
<dbReference type="Proteomes" id="UP001501570">
    <property type="component" value="Unassembled WGS sequence"/>
</dbReference>
<dbReference type="SUPFAM" id="SSF46785">
    <property type="entry name" value="Winged helix' DNA-binding domain"/>
    <property type="match status" value="1"/>
</dbReference>
<dbReference type="PANTHER" id="PTHR33164:SF99">
    <property type="entry name" value="MARR FAMILY REGULATORY PROTEIN"/>
    <property type="match status" value="1"/>
</dbReference>
<reference evidence="3" key="1">
    <citation type="journal article" date="2019" name="Int. J. Syst. Evol. Microbiol.">
        <title>The Global Catalogue of Microorganisms (GCM) 10K type strain sequencing project: providing services to taxonomists for standard genome sequencing and annotation.</title>
        <authorList>
            <consortium name="The Broad Institute Genomics Platform"/>
            <consortium name="The Broad Institute Genome Sequencing Center for Infectious Disease"/>
            <person name="Wu L."/>
            <person name="Ma J."/>
        </authorList>
    </citation>
    <scope>NUCLEOTIDE SEQUENCE [LARGE SCALE GENOMIC DNA]</scope>
    <source>
        <strain evidence="3">JCM 18304</strain>
    </source>
</reference>
<dbReference type="InterPro" id="IPR036388">
    <property type="entry name" value="WH-like_DNA-bd_sf"/>
</dbReference>